<dbReference type="SUPFAM" id="SSF48452">
    <property type="entry name" value="TPR-like"/>
    <property type="match status" value="1"/>
</dbReference>
<dbReference type="InterPro" id="IPR001387">
    <property type="entry name" value="Cro/C1-type_HTH"/>
</dbReference>
<dbReference type="Pfam" id="PF01381">
    <property type="entry name" value="HTH_3"/>
    <property type="match status" value="1"/>
</dbReference>
<dbReference type="SUPFAM" id="SSF47413">
    <property type="entry name" value="lambda repressor-like DNA-binding domains"/>
    <property type="match status" value="1"/>
</dbReference>
<dbReference type="PATRIC" id="fig|1291734.4.peg.771"/>
<dbReference type="AlphaFoldDB" id="A0A0R1JRZ7"/>
<gene>
    <name evidence="3" type="ORF">FD02_GL000745</name>
</gene>
<dbReference type="InterPro" id="IPR011990">
    <property type="entry name" value="TPR-like_helical_dom_sf"/>
</dbReference>
<dbReference type="Pfam" id="PF18768">
    <property type="entry name" value="RNPP_C"/>
    <property type="match status" value="1"/>
</dbReference>
<accession>A0A0R1JRZ7</accession>
<sequence length="290" mass="32366">MMRKKSTLRILGGRVRYYRQLRGLSQAALAKDICTQATISLIEKRNKVPSMEILLQLVNRLGIQLADIVVEQADRNQRTLNQVESLVRHGDYQAAEAKLHTLVPEKFKEPSATRRFYYFQGMVELYAHEQPEEAIYYFGRVLNPTLSNDHDLLGIMATLGFALAYANQGANERARVYVDSALALMATAAQPDQEALTVALTLNWHLAQVYYALQDYAAVLTYVRRGIKRAIAEESLFLLAELYALEALALRATGDAEAPASYEIAQALAQLQEADAASDRLAAQWAELSA</sequence>
<organism evidence="3 4">
    <name type="scientific">Lacticaseibacillus nasuensis JCM 17158</name>
    <dbReference type="NCBI Taxonomy" id="1291734"/>
    <lineage>
        <taxon>Bacteria</taxon>
        <taxon>Bacillati</taxon>
        <taxon>Bacillota</taxon>
        <taxon>Bacilli</taxon>
        <taxon>Lactobacillales</taxon>
        <taxon>Lactobacillaceae</taxon>
        <taxon>Lacticaseibacillus</taxon>
    </lineage>
</organism>
<dbReference type="CDD" id="cd00093">
    <property type="entry name" value="HTH_XRE"/>
    <property type="match status" value="1"/>
</dbReference>
<name>A0A0R1JRZ7_9LACO</name>
<dbReference type="PANTHER" id="PTHR46797:SF1">
    <property type="entry name" value="METHYLPHOSPHONATE SYNTHASE"/>
    <property type="match status" value="1"/>
</dbReference>
<evidence type="ECO:0000256" key="1">
    <source>
        <dbReference type="ARBA" id="ARBA00023125"/>
    </source>
</evidence>
<dbReference type="Gene3D" id="1.25.40.10">
    <property type="entry name" value="Tetratricopeptide repeat domain"/>
    <property type="match status" value="1"/>
</dbReference>
<dbReference type="SMART" id="SM00530">
    <property type="entry name" value="HTH_XRE"/>
    <property type="match status" value="1"/>
</dbReference>
<comment type="caution">
    <text evidence="3">The sequence shown here is derived from an EMBL/GenBank/DDBJ whole genome shotgun (WGS) entry which is preliminary data.</text>
</comment>
<reference evidence="3 4" key="1">
    <citation type="journal article" date="2015" name="Genome Announc.">
        <title>Expanding the biotechnology potential of lactobacilli through comparative genomics of 213 strains and associated genera.</title>
        <authorList>
            <person name="Sun Z."/>
            <person name="Harris H.M."/>
            <person name="McCann A."/>
            <person name="Guo C."/>
            <person name="Argimon S."/>
            <person name="Zhang W."/>
            <person name="Yang X."/>
            <person name="Jeffery I.B."/>
            <person name="Cooney J.C."/>
            <person name="Kagawa T.F."/>
            <person name="Liu W."/>
            <person name="Song Y."/>
            <person name="Salvetti E."/>
            <person name="Wrobel A."/>
            <person name="Rasinkangas P."/>
            <person name="Parkhill J."/>
            <person name="Rea M.C."/>
            <person name="O'Sullivan O."/>
            <person name="Ritari J."/>
            <person name="Douillard F.P."/>
            <person name="Paul Ross R."/>
            <person name="Yang R."/>
            <person name="Briner A.E."/>
            <person name="Felis G.E."/>
            <person name="de Vos W.M."/>
            <person name="Barrangou R."/>
            <person name="Klaenhammer T.R."/>
            <person name="Caufield P.W."/>
            <person name="Cui Y."/>
            <person name="Zhang H."/>
            <person name="O'Toole P.W."/>
        </authorList>
    </citation>
    <scope>NUCLEOTIDE SEQUENCE [LARGE SCALE GENOMIC DNA]</scope>
    <source>
        <strain evidence="3 4">JCM 17158</strain>
    </source>
</reference>
<evidence type="ECO:0000259" key="2">
    <source>
        <dbReference type="PROSITE" id="PS50943"/>
    </source>
</evidence>
<dbReference type="PANTHER" id="PTHR46797">
    <property type="entry name" value="HTH-TYPE TRANSCRIPTIONAL REGULATOR"/>
    <property type="match status" value="1"/>
</dbReference>
<dbReference type="Proteomes" id="UP000051804">
    <property type="component" value="Unassembled WGS sequence"/>
</dbReference>
<proteinExistence type="predicted"/>
<dbReference type="GO" id="GO:0005829">
    <property type="term" value="C:cytosol"/>
    <property type="evidence" value="ECO:0007669"/>
    <property type="project" value="TreeGrafter"/>
</dbReference>
<protein>
    <submittedName>
        <fullName evidence="3">XRE family transcriptional regulator</fullName>
    </submittedName>
</protein>
<dbReference type="GO" id="GO:0003677">
    <property type="term" value="F:DNA binding"/>
    <property type="evidence" value="ECO:0007669"/>
    <property type="project" value="UniProtKB-KW"/>
</dbReference>
<dbReference type="InterPro" id="IPR041315">
    <property type="entry name" value="PlcR_TPR"/>
</dbReference>
<dbReference type="PROSITE" id="PS50943">
    <property type="entry name" value="HTH_CROC1"/>
    <property type="match status" value="1"/>
</dbReference>
<evidence type="ECO:0000313" key="4">
    <source>
        <dbReference type="Proteomes" id="UP000051804"/>
    </source>
</evidence>
<dbReference type="EMBL" id="AZDJ01000001">
    <property type="protein sequence ID" value="KRK74150.1"/>
    <property type="molecule type" value="Genomic_DNA"/>
</dbReference>
<keyword evidence="4" id="KW-1185">Reference proteome</keyword>
<dbReference type="InterPro" id="IPR050807">
    <property type="entry name" value="TransReg_Diox_bact_type"/>
</dbReference>
<keyword evidence="1" id="KW-0238">DNA-binding</keyword>
<evidence type="ECO:0000313" key="3">
    <source>
        <dbReference type="EMBL" id="KRK74150.1"/>
    </source>
</evidence>
<dbReference type="InterPro" id="IPR010982">
    <property type="entry name" value="Lambda_DNA-bd_dom_sf"/>
</dbReference>
<dbReference type="STRING" id="1291734.FD02_GL000745"/>
<feature type="domain" description="HTH cro/C1-type" evidence="2">
    <location>
        <begin position="15"/>
        <end position="68"/>
    </location>
</feature>
<dbReference type="GO" id="GO:0003700">
    <property type="term" value="F:DNA-binding transcription factor activity"/>
    <property type="evidence" value="ECO:0007669"/>
    <property type="project" value="TreeGrafter"/>
</dbReference>